<evidence type="ECO:0000313" key="3">
    <source>
        <dbReference type="Proteomes" id="UP000202922"/>
    </source>
</evidence>
<gene>
    <name evidence="2" type="ORF">COL8621_00607</name>
</gene>
<sequence>MPANEARVEQNEFSKAWRRSFGRSPPLGHVLRHDYFQNWTRFHALPDSKRYAECDEEFGIILERANTLAAECFEQQPPVWIATGCLSEFALEDNDLPTRMNMSKVMVWIDKDEAPADQQEWSFFASRAEWTRSSLDGLFREIAEDRERAVLFSEGAQTVFAPYDGGFDIISLQPGKVTQLENTYSTWMSSRSDKL</sequence>
<organism evidence="2 3">
    <name type="scientific">Actibacterium lipolyticum</name>
    <dbReference type="NCBI Taxonomy" id="1524263"/>
    <lineage>
        <taxon>Bacteria</taxon>
        <taxon>Pseudomonadati</taxon>
        <taxon>Pseudomonadota</taxon>
        <taxon>Alphaproteobacteria</taxon>
        <taxon>Rhodobacterales</taxon>
        <taxon>Roseobacteraceae</taxon>
        <taxon>Actibacterium</taxon>
    </lineage>
</organism>
<keyword evidence="3" id="KW-1185">Reference proteome</keyword>
<evidence type="ECO:0000313" key="2">
    <source>
        <dbReference type="EMBL" id="SMX31792.1"/>
    </source>
</evidence>
<dbReference type="Proteomes" id="UP000202922">
    <property type="component" value="Unassembled WGS sequence"/>
</dbReference>
<accession>A0A238JPK4</accession>
<proteinExistence type="predicted"/>
<dbReference type="AlphaFoldDB" id="A0A238JPK4"/>
<dbReference type="EMBL" id="FXYE01000001">
    <property type="protein sequence ID" value="SMX31792.1"/>
    <property type="molecule type" value="Genomic_DNA"/>
</dbReference>
<evidence type="ECO:0000259" key="1">
    <source>
        <dbReference type="Pfam" id="PF13021"/>
    </source>
</evidence>
<reference evidence="3" key="1">
    <citation type="submission" date="2017-05" db="EMBL/GenBank/DDBJ databases">
        <authorList>
            <person name="Rodrigo-Torres L."/>
            <person name="Arahal R. D."/>
            <person name="Lucena T."/>
        </authorList>
    </citation>
    <scope>NUCLEOTIDE SEQUENCE [LARGE SCALE GENOMIC DNA]</scope>
    <source>
        <strain evidence="3">CECT 8621</strain>
    </source>
</reference>
<dbReference type="InterPro" id="IPR024976">
    <property type="entry name" value="DUF3885"/>
</dbReference>
<feature type="domain" description="DUF3885" evidence="1">
    <location>
        <begin position="27"/>
        <end position="190"/>
    </location>
</feature>
<dbReference type="Pfam" id="PF13021">
    <property type="entry name" value="DUF3885"/>
    <property type="match status" value="1"/>
</dbReference>
<protein>
    <recommendedName>
        <fullName evidence="1">DUF3885 domain-containing protein</fullName>
    </recommendedName>
</protein>
<name>A0A238JPK4_9RHOB</name>